<dbReference type="AlphaFoldDB" id="A0A9E6UPE4"/>
<keyword evidence="2" id="KW-1185">Reference proteome</keyword>
<name>A0A9E6UPE4_9HYPH</name>
<accession>A0A9E6UPE4</accession>
<sequence>MADLLGWVRAHEMCVMRPAPPVGVRPLMREKRRWGKLARTFSTAMTRRK</sequence>
<organism evidence="1 2">
    <name type="scientific">Chenggangzhangella methanolivorans</name>
    <dbReference type="NCBI Taxonomy" id="1437009"/>
    <lineage>
        <taxon>Bacteria</taxon>
        <taxon>Pseudomonadati</taxon>
        <taxon>Pseudomonadota</taxon>
        <taxon>Alphaproteobacteria</taxon>
        <taxon>Hyphomicrobiales</taxon>
        <taxon>Methylopilaceae</taxon>
        <taxon>Chenggangzhangella</taxon>
    </lineage>
</organism>
<protein>
    <submittedName>
        <fullName evidence="1">Uncharacterized protein</fullName>
    </submittedName>
</protein>
<proteinExistence type="predicted"/>
<reference evidence="1" key="1">
    <citation type="submission" date="2021-08" db="EMBL/GenBank/DDBJ databases">
        <authorList>
            <person name="Zhang H."/>
            <person name="Xu M."/>
            <person name="Yu Z."/>
            <person name="Yang L."/>
            <person name="Cai Y."/>
        </authorList>
    </citation>
    <scope>NUCLEOTIDE SEQUENCE</scope>
    <source>
        <strain evidence="1">CHL1</strain>
    </source>
</reference>
<dbReference type="EMBL" id="CP081869">
    <property type="protein sequence ID" value="QZN99659.1"/>
    <property type="molecule type" value="Genomic_DNA"/>
</dbReference>
<evidence type="ECO:0000313" key="1">
    <source>
        <dbReference type="EMBL" id="QZN99659.1"/>
    </source>
</evidence>
<dbReference type="KEGG" id="cmet:K6K41_23695"/>
<dbReference type="Proteomes" id="UP000825701">
    <property type="component" value="Chromosome"/>
</dbReference>
<gene>
    <name evidence="1" type="ORF">K6K41_23695</name>
</gene>
<dbReference type="RefSeq" id="WP_261402752.1">
    <property type="nucleotide sequence ID" value="NZ_CP081869.1"/>
</dbReference>
<evidence type="ECO:0000313" key="2">
    <source>
        <dbReference type="Proteomes" id="UP000825701"/>
    </source>
</evidence>